<evidence type="ECO:0000256" key="6">
    <source>
        <dbReference type="ARBA" id="ARBA00038076"/>
    </source>
</evidence>
<dbReference type="Pfam" id="PF02687">
    <property type="entry name" value="FtsX"/>
    <property type="match status" value="1"/>
</dbReference>
<evidence type="ECO:0000313" key="11">
    <source>
        <dbReference type="Proteomes" id="UP000293089"/>
    </source>
</evidence>
<keyword evidence="4 7" id="KW-1133">Transmembrane helix</keyword>
<dbReference type="Pfam" id="PF12704">
    <property type="entry name" value="MacB_PCD"/>
    <property type="match status" value="1"/>
</dbReference>
<gene>
    <name evidence="10" type="ORF">EA658_03545</name>
</gene>
<evidence type="ECO:0000256" key="3">
    <source>
        <dbReference type="ARBA" id="ARBA00022692"/>
    </source>
</evidence>
<feature type="transmembrane region" description="Helical" evidence="7">
    <location>
        <begin position="336"/>
        <end position="357"/>
    </location>
</feature>
<protein>
    <submittedName>
        <fullName evidence="10">FtsX-like permease family protein</fullName>
    </submittedName>
</protein>
<dbReference type="PANTHER" id="PTHR30572">
    <property type="entry name" value="MEMBRANE COMPONENT OF TRANSPORTER-RELATED"/>
    <property type="match status" value="1"/>
</dbReference>
<keyword evidence="5 7" id="KW-0472">Membrane</keyword>
<sequence length="405" mass="44021">MDIRPILSTLLRHKTAAALIVLEIALSCAIVCNALFLIGNRLDHMQRPSGFDETHLVFVKANGITKDEEAKAVTRADLDGLRAIPGVDSATVVNQIPFGSSVWMSGIKLRPDQEDSTLSTTNYMVSEDGLKTLGLRLLEGRDFAASEYVDDGDGWIPSVIVSRALAQRLFPDQGAVGQSIYVFGNKPHRIVGTVEHLPRPRDGGAPAAEYDMSMLFPSRVTYSDGGTYALRVHDPAQRAAVLAQAQRVIASHGPTRIISKGGTGTMEDKRARYYRNDRAMAWLLVAVSAALLVVTALGIVGLASFWVAQRTRQIGVRRALGATKGQILRYFQTENFILATLGIVLGMVLAYAINQLLMSRYELPRLPLIYLPVGAVLLWLLGQIAVLWPARRAAAVPPAIATRSA</sequence>
<feature type="transmembrane region" description="Helical" evidence="7">
    <location>
        <begin position="279"/>
        <end position="308"/>
    </location>
</feature>
<reference evidence="10 11" key="1">
    <citation type="submission" date="2019-02" db="EMBL/GenBank/DDBJ databases">
        <title>WGS of Pseudoxanthomonas species novum from clinical isolates.</title>
        <authorList>
            <person name="Bernier A.-M."/>
            <person name="Bernard K."/>
            <person name="Vachon A."/>
        </authorList>
    </citation>
    <scope>NUCLEOTIDE SEQUENCE [LARGE SCALE GENOMIC DNA]</scope>
    <source>
        <strain evidence="11">NML 170316</strain>
    </source>
</reference>
<keyword evidence="11" id="KW-1185">Reference proteome</keyword>
<dbReference type="RefSeq" id="WP_130530499.1">
    <property type="nucleotide sequence ID" value="NZ_SHMD01000003.1"/>
</dbReference>
<evidence type="ECO:0000259" key="8">
    <source>
        <dbReference type="Pfam" id="PF02687"/>
    </source>
</evidence>
<evidence type="ECO:0000259" key="9">
    <source>
        <dbReference type="Pfam" id="PF12704"/>
    </source>
</evidence>
<evidence type="ECO:0000256" key="4">
    <source>
        <dbReference type="ARBA" id="ARBA00022989"/>
    </source>
</evidence>
<comment type="similarity">
    <text evidence="6">Belongs to the ABC-4 integral membrane protein family.</text>
</comment>
<dbReference type="EMBL" id="SHME01000001">
    <property type="protein sequence ID" value="TAA22670.1"/>
    <property type="molecule type" value="Genomic_DNA"/>
</dbReference>
<feature type="domain" description="MacB-like periplasmic core" evidence="9">
    <location>
        <begin position="24"/>
        <end position="247"/>
    </location>
</feature>
<feature type="transmembrane region" description="Helical" evidence="7">
    <location>
        <begin position="369"/>
        <end position="388"/>
    </location>
</feature>
<dbReference type="PANTHER" id="PTHR30572:SF4">
    <property type="entry name" value="ABC TRANSPORTER PERMEASE YTRF"/>
    <property type="match status" value="1"/>
</dbReference>
<comment type="caution">
    <text evidence="10">The sequence shown here is derived from an EMBL/GenBank/DDBJ whole genome shotgun (WGS) entry which is preliminary data.</text>
</comment>
<evidence type="ECO:0000313" key="10">
    <source>
        <dbReference type="EMBL" id="TAA22670.1"/>
    </source>
</evidence>
<feature type="domain" description="ABC3 transporter permease C-terminal" evidence="8">
    <location>
        <begin position="286"/>
        <end position="397"/>
    </location>
</feature>
<evidence type="ECO:0000256" key="5">
    <source>
        <dbReference type="ARBA" id="ARBA00023136"/>
    </source>
</evidence>
<proteinExistence type="inferred from homology"/>
<evidence type="ECO:0000256" key="7">
    <source>
        <dbReference type="SAM" id="Phobius"/>
    </source>
</evidence>
<keyword evidence="3 7" id="KW-0812">Transmembrane</keyword>
<dbReference type="Proteomes" id="UP000293089">
    <property type="component" value="Unassembled WGS sequence"/>
</dbReference>
<comment type="subcellular location">
    <subcellularLocation>
        <location evidence="1">Cell membrane</location>
        <topology evidence="1">Multi-pass membrane protein</topology>
    </subcellularLocation>
</comment>
<evidence type="ECO:0000256" key="2">
    <source>
        <dbReference type="ARBA" id="ARBA00022475"/>
    </source>
</evidence>
<name>A0ABY1WIU8_9GAMM</name>
<evidence type="ECO:0000256" key="1">
    <source>
        <dbReference type="ARBA" id="ARBA00004651"/>
    </source>
</evidence>
<dbReference type="InterPro" id="IPR003838">
    <property type="entry name" value="ABC3_permease_C"/>
</dbReference>
<feature type="transmembrane region" description="Helical" evidence="7">
    <location>
        <begin position="16"/>
        <end position="38"/>
    </location>
</feature>
<keyword evidence="2" id="KW-1003">Cell membrane</keyword>
<dbReference type="InterPro" id="IPR025857">
    <property type="entry name" value="MacB_PCD"/>
</dbReference>
<organism evidence="10 11">
    <name type="scientific">Pseudoxanthomonas winnipegensis</name>
    <dbReference type="NCBI Taxonomy" id="2480810"/>
    <lineage>
        <taxon>Bacteria</taxon>
        <taxon>Pseudomonadati</taxon>
        <taxon>Pseudomonadota</taxon>
        <taxon>Gammaproteobacteria</taxon>
        <taxon>Lysobacterales</taxon>
        <taxon>Lysobacteraceae</taxon>
        <taxon>Pseudoxanthomonas</taxon>
    </lineage>
</organism>
<dbReference type="InterPro" id="IPR050250">
    <property type="entry name" value="Macrolide_Exporter_MacB"/>
</dbReference>
<accession>A0ABY1WIU8</accession>